<keyword evidence="3" id="KW-1185">Reference proteome</keyword>
<dbReference type="AlphaFoldDB" id="A0A6A2WUZ1"/>
<reference evidence="2" key="1">
    <citation type="submission" date="2019-09" db="EMBL/GenBank/DDBJ databases">
        <title>Draft genome information of white flower Hibiscus syriacus.</title>
        <authorList>
            <person name="Kim Y.-M."/>
        </authorList>
    </citation>
    <scope>NUCLEOTIDE SEQUENCE [LARGE SCALE GENOMIC DNA]</scope>
    <source>
        <strain evidence="2">YM2019G1</strain>
    </source>
</reference>
<dbReference type="Pfam" id="PF10551">
    <property type="entry name" value="MULE"/>
    <property type="match status" value="1"/>
</dbReference>
<organism evidence="2 3">
    <name type="scientific">Hibiscus syriacus</name>
    <name type="common">Rose of Sharon</name>
    <dbReference type="NCBI Taxonomy" id="106335"/>
    <lineage>
        <taxon>Eukaryota</taxon>
        <taxon>Viridiplantae</taxon>
        <taxon>Streptophyta</taxon>
        <taxon>Embryophyta</taxon>
        <taxon>Tracheophyta</taxon>
        <taxon>Spermatophyta</taxon>
        <taxon>Magnoliopsida</taxon>
        <taxon>eudicotyledons</taxon>
        <taxon>Gunneridae</taxon>
        <taxon>Pentapetalae</taxon>
        <taxon>rosids</taxon>
        <taxon>malvids</taxon>
        <taxon>Malvales</taxon>
        <taxon>Malvaceae</taxon>
        <taxon>Malvoideae</taxon>
        <taxon>Hibiscus</taxon>
    </lineage>
</organism>
<accession>A0A6A2WUZ1</accession>
<dbReference type="EMBL" id="VEPZ02001738">
    <property type="protein sequence ID" value="KAE8659165.1"/>
    <property type="molecule type" value="Genomic_DNA"/>
</dbReference>
<dbReference type="InterPro" id="IPR018289">
    <property type="entry name" value="MULE_transposase_dom"/>
</dbReference>
<proteinExistence type="predicted"/>
<name>A0A6A2WUZ1_HIBSY</name>
<comment type="caution">
    <text evidence="2">The sequence shown here is derived from an EMBL/GenBank/DDBJ whole genome shotgun (WGS) entry which is preliminary data.</text>
</comment>
<evidence type="ECO:0000313" key="3">
    <source>
        <dbReference type="Proteomes" id="UP000436088"/>
    </source>
</evidence>
<dbReference type="PANTHER" id="PTHR47718">
    <property type="entry name" value="OS01G0519700 PROTEIN"/>
    <property type="match status" value="1"/>
</dbReference>
<protein>
    <recommendedName>
        <fullName evidence="1">MULE transposase domain-containing protein</fullName>
    </recommendedName>
</protein>
<evidence type="ECO:0000259" key="1">
    <source>
        <dbReference type="Pfam" id="PF10551"/>
    </source>
</evidence>
<feature type="domain" description="MULE transposase" evidence="1">
    <location>
        <begin position="1"/>
        <end position="78"/>
    </location>
</feature>
<gene>
    <name evidence="2" type="ORF">F3Y22_tig00116964pilonHSYRG00225</name>
</gene>
<dbReference type="PANTHER" id="PTHR47718:SF17">
    <property type="entry name" value="PROTEIN FAR1-RELATED SEQUENCE 5-LIKE"/>
    <property type="match status" value="1"/>
</dbReference>
<evidence type="ECO:0000313" key="2">
    <source>
        <dbReference type="EMBL" id="KAE8659165.1"/>
    </source>
</evidence>
<sequence>MPIVGVNHHHNTIVFATAIIADETSQSFEWVLHNFLEAVMNKSPISVVTDGDRAIQRAIKYVIPYAKHKLCSWHLSRNAQANIGDPKFIASFSKCMASWWTTDEFDIQWCSVISEFNVEKHPWVVEKGNTRHLWAQAYLTGYFFANIHSTQRYESMNDSLAIVLKHKKTYLDVVRAIEDEISRMRMNKLKADYLSSQTKPFQIIKLVDLESHATEIYTRESFLAFQDELQRETLYRIQEEIQSLSDECQNYILTKYKEKIRHLKLVLILVRKPEIAPAKNSRPSNFHVTINFTF</sequence>
<dbReference type="Proteomes" id="UP000436088">
    <property type="component" value="Unassembled WGS sequence"/>
</dbReference>